<accession>C5E8B5</accession>
<proteinExistence type="predicted"/>
<dbReference type="AlphaFoldDB" id="C5E8B5"/>
<dbReference type="Proteomes" id="UP000005084">
    <property type="component" value="Unassembled WGS sequence"/>
</dbReference>
<protein>
    <submittedName>
        <fullName evidence="1">Uncharacterized protein</fullName>
    </submittedName>
</protein>
<dbReference type="HOGENOM" id="CLU_2749647_0_0_11"/>
<reference evidence="1" key="1">
    <citation type="submission" date="2008-08" db="EMBL/GenBank/DDBJ databases">
        <title>Annotation of Bifidobacterium longum subsp. infantis CCUG 52486.</title>
        <authorList>
            <consortium name="The Broad Institute Genome Sequencing Platform"/>
            <person name="Gougoulias C."/>
            <person name="Tuohy K.M."/>
            <person name="Gibson G.R."/>
            <person name="Ward D."/>
            <person name="Mehta T."/>
            <person name="Young S."/>
            <person name="Jaffe D."/>
            <person name="Gnerre S."/>
            <person name="Berlin A."/>
            <person name="Heiman D."/>
            <person name="Hepburn T."/>
            <person name="Shea T."/>
            <person name="Sykes S."/>
            <person name="Alvarado L."/>
            <person name="Kodira C."/>
            <person name="Borodovsky M."/>
            <person name="Lander E."/>
            <person name="Galagan J."/>
            <person name="Nusbaum C."/>
            <person name="Birren B."/>
        </authorList>
    </citation>
    <scope>NUCLEOTIDE SEQUENCE [LARGE SCALE GENOMIC DNA]</scope>
    <source>
        <strain evidence="1">CCUG 52486</strain>
    </source>
</reference>
<evidence type="ECO:0000313" key="1">
    <source>
        <dbReference type="EMBL" id="EEQ54313.1"/>
    </source>
</evidence>
<gene>
    <name evidence="1" type="ORF">BLIG_00262</name>
</gene>
<name>C5E8B5_BIFLI</name>
<organism evidence="1">
    <name type="scientific">Bifidobacterium longum subsp. infantis CCUG 52486</name>
    <dbReference type="NCBI Taxonomy" id="537937"/>
    <lineage>
        <taxon>Bacteria</taxon>
        <taxon>Bacillati</taxon>
        <taxon>Actinomycetota</taxon>
        <taxon>Actinomycetes</taxon>
        <taxon>Bifidobacteriales</taxon>
        <taxon>Bifidobacteriaceae</taxon>
        <taxon>Bifidobacterium</taxon>
    </lineage>
</organism>
<dbReference type="EMBL" id="DS990238">
    <property type="protein sequence ID" value="EEQ54313.1"/>
    <property type="molecule type" value="Genomic_DNA"/>
</dbReference>
<sequence length="78" mass="8618">MLRCVTALPCCHVAALLHRYVVTLSRYCIATLPRCHITLHCRIAALPHHISQHKRSNAMTTGDGIAATREEPQCNAVT</sequence>